<reference evidence="1 2" key="1">
    <citation type="submission" date="2018-09" db="EMBL/GenBank/DDBJ databases">
        <title>Mesorhizobium carmichaelinearum sp. nov. isolated from Carmichaelinea spp. root nodules in New Zealand.</title>
        <authorList>
            <person name="De Meyer S.E."/>
        </authorList>
    </citation>
    <scope>NUCLEOTIDE SEQUENCE [LARGE SCALE GENOMIC DNA]</scope>
    <source>
        <strain evidence="1 2">ICMP19557</strain>
    </source>
</reference>
<dbReference type="RefSeq" id="WP_120012947.1">
    <property type="nucleotide sequence ID" value="NZ_QZWZ01000002.1"/>
</dbReference>
<dbReference type="Proteomes" id="UP000272706">
    <property type="component" value="Unassembled WGS sequence"/>
</dbReference>
<dbReference type="EMBL" id="QZWZ01000002">
    <property type="protein sequence ID" value="RJT41994.1"/>
    <property type="molecule type" value="Genomic_DNA"/>
</dbReference>
<evidence type="ECO:0000313" key="1">
    <source>
        <dbReference type="EMBL" id="RJT41994.1"/>
    </source>
</evidence>
<dbReference type="AlphaFoldDB" id="A0A3A5L906"/>
<name>A0A3A5L906_9HYPH</name>
<organism evidence="1 2">
    <name type="scientific">Mesorhizobium waimense</name>
    <dbReference type="NCBI Taxonomy" id="1300307"/>
    <lineage>
        <taxon>Bacteria</taxon>
        <taxon>Pseudomonadati</taxon>
        <taxon>Pseudomonadota</taxon>
        <taxon>Alphaproteobacteria</taxon>
        <taxon>Hyphomicrobiales</taxon>
        <taxon>Phyllobacteriaceae</taxon>
        <taxon>Mesorhizobium</taxon>
    </lineage>
</organism>
<sequence>MSRVKKPNAIAEAARKKIAGNPELEAAMREAWSGVQTLIEAHIEASPKKWKAYEAHHVTSAARLAMLTAFVDGKSTAECGLAALRTIGQ</sequence>
<gene>
    <name evidence="1" type="ORF">D3227_04765</name>
</gene>
<accession>A0A3A5L906</accession>
<evidence type="ECO:0000313" key="2">
    <source>
        <dbReference type="Proteomes" id="UP000272706"/>
    </source>
</evidence>
<proteinExistence type="predicted"/>
<keyword evidence="2" id="KW-1185">Reference proteome</keyword>
<comment type="caution">
    <text evidence="1">The sequence shown here is derived from an EMBL/GenBank/DDBJ whole genome shotgun (WGS) entry which is preliminary data.</text>
</comment>
<protein>
    <submittedName>
        <fullName evidence="1">Uncharacterized protein</fullName>
    </submittedName>
</protein>